<evidence type="ECO:0008006" key="9">
    <source>
        <dbReference type="Google" id="ProtNLM"/>
    </source>
</evidence>
<keyword evidence="4" id="KW-0560">Oxidoreductase</keyword>
<evidence type="ECO:0000256" key="3">
    <source>
        <dbReference type="ARBA" id="ARBA00022723"/>
    </source>
</evidence>
<dbReference type="EMBL" id="JARBDR010000923">
    <property type="protein sequence ID" value="KAJ8297515.1"/>
    <property type="molecule type" value="Genomic_DNA"/>
</dbReference>
<feature type="domain" description="Oxidoreductase molybdopterin-binding" evidence="5">
    <location>
        <begin position="80"/>
        <end position="258"/>
    </location>
</feature>
<keyword evidence="2" id="KW-0500">Molybdenum</keyword>
<evidence type="ECO:0000256" key="2">
    <source>
        <dbReference type="ARBA" id="ARBA00022505"/>
    </source>
</evidence>
<accession>A0ABQ9DXA5</accession>
<protein>
    <recommendedName>
        <fullName evidence="9">Sulfite oxidase</fullName>
    </recommendedName>
</protein>
<comment type="cofactor">
    <cofactor evidence="1">
        <name>Mo-molybdopterin</name>
        <dbReference type="ChEBI" id="CHEBI:71302"/>
    </cofactor>
</comment>
<dbReference type="Proteomes" id="UP001217089">
    <property type="component" value="Unassembled WGS sequence"/>
</dbReference>
<dbReference type="Pfam" id="PF00174">
    <property type="entry name" value="Oxidored_molyb"/>
    <property type="match status" value="1"/>
</dbReference>
<evidence type="ECO:0000259" key="6">
    <source>
        <dbReference type="Pfam" id="PF03404"/>
    </source>
</evidence>
<evidence type="ECO:0000313" key="7">
    <source>
        <dbReference type="EMBL" id="KAJ8297515.1"/>
    </source>
</evidence>
<evidence type="ECO:0000256" key="1">
    <source>
        <dbReference type="ARBA" id="ARBA00001924"/>
    </source>
</evidence>
<gene>
    <name evidence="7" type="ORF">KUTeg_024046</name>
</gene>
<feature type="domain" description="Moybdenum cofactor oxidoreductase dimerisation" evidence="6">
    <location>
        <begin position="282"/>
        <end position="409"/>
    </location>
</feature>
<dbReference type="PRINTS" id="PR00407">
    <property type="entry name" value="EUMOPTERIN"/>
</dbReference>
<dbReference type="InterPro" id="IPR000572">
    <property type="entry name" value="OxRdtase_Mopterin-bd_dom"/>
</dbReference>
<dbReference type="InterPro" id="IPR014756">
    <property type="entry name" value="Ig_E-set"/>
</dbReference>
<reference evidence="7 8" key="1">
    <citation type="submission" date="2022-12" db="EMBL/GenBank/DDBJ databases">
        <title>Chromosome-level genome of Tegillarca granosa.</title>
        <authorList>
            <person name="Kim J."/>
        </authorList>
    </citation>
    <scope>NUCLEOTIDE SEQUENCE [LARGE SCALE GENOMIC DNA]</scope>
    <source>
        <strain evidence="7">Teg-2019</strain>
        <tissue evidence="7">Adductor muscle</tissue>
    </source>
</reference>
<sequence>MYAVHKNSEVFEMLEELRIGNIFEVPKVPEKDKNDPYANEPLRSPALIPSSSTPFNAEPPLSILVDNFLTPNDLFFVRNHLPVPIVDPKKYHLDITVQGKRKSVSFTLDDLKKKFPKKTVASVVQCAGNRRSEMVKVKAVKGLNWGAAALSNAEWSGASLDDVLKKAGIDLESLDMEHVQFDGMDMDPTGAPYGASIPMELARRLKKDIIIAYEMNGEEIPRDHGYPVRIIIPGIVGARQVKWLNKITISNEESSCHWQQKDYKGFHASIDWHNVDFSTVPAIMETPIQSAICEPANGSELEEGADEVTVKGYAWSGGGRGVVRVDLSLDGGKTWHSAELKPNNQPLYKSYAWTLWEATLPLPKDHKGKVEIICKAVDSSYNVQPDNVDGIWNLRGVLSNAWYRVQVKVP</sequence>
<proteinExistence type="predicted"/>
<dbReference type="SUPFAM" id="SSF81296">
    <property type="entry name" value="E set domains"/>
    <property type="match status" value="1"/>
</dbReference>
<dbReference type="PANTHER" id="PTHR19372">
    <property type="entry name" value="SULFITE REDUCTASE"/>
    <property type="match status" value="1"/>
</dbReference>
<dbReference type="PANTHER" id="PTHR19372:SF7">
    <property type="entry name" value="SULFITE OXIDASE, MITOCHONDRIAL"/>
    <property type="match status" value="1"/>
</dbReference>
<dbReference type="InterPro" id="IPR005066">
    <property type="entry name" value="MoCF_OxRdtse_dimer"/>
</dbReference>
<dbReference type="SUPFAM" id="SSF56524">
    <property type="entry name" value="Oxidoreductase molybdopterin-binding domain"/>
    <property type="match status" value="1"/>
</dbReference>
<dbReference type="Gene3D" id="2.60.40.650">
    <property type="match status" value="1"/>
</dbReference>
<evidence type="ECO:0000259" key="5">
    <source>
        <dbReference type="Pfam" id="PF00174"/>
    </source>
</evidence>
<dbReference type="CDD" id="cd02111">
    <property type="entry name" value="eukary_SO_Moco"/>
    <property type="match status" value="1"/>
</dbReference>
<dbReference type="InterPro" id="IPR008335">
    <property type="entry name" value="Mopterin_OxRdtase_euk"/>
</dbReference>
<dbReference type="InterPro" id="IPR036374">
    <property type="entry name" value="OxRdtase_Mopterin-bd_sf"/>
</dbReference>
<evidence type="ECO:0000256" key="4">
    <source>
        <dbReference type="ARBA" id="ARBA00023002"/>
    </source>
</evidence>
<evidence type="ECO:0000313" key="8">
    <source>
        <dbReference type="Proteomes" id="UP001217089"/>
    </source>
</evidence>
<keyword evidence="8" id="KW-1185">Reference proteome</keyword>
<name>A0ABQ9DXA5_TEGGR</name>
<keyword evidence="3" id="KW-0479">Metal-binding</keyword>
<organism evidence="7 8">
    <name type="scientific">Tegillarca granosa</name>
    <name type="common">Malaysian cockle</name>
    <name type="synonym">Anadara granosa</name>
    <dbReference type="NCBI Taxonomy" id="220873"/>
    <lineage>
        <taxon>Eukaryota</taxon>
        <taxon>Metazoa</taxon>
        <taxon>Spiralia</taxon>
        <taxon>Lophotrochozoa</taxon>
        <taxon>Mollusca</taxon>
        <taxon>Bivalvia</taxon>
        <taxon>Autobranchia</taxon>
        <taxon>Pteriomorphia</taxon>
        <taxon>Arcoida</taxon>
        <taxon>Arcoidea</taxon>
        <taxon>Arcidae</taxon>
        <taxon>Tegillarca</taxon>
    </lineage>
</organism>
<dbReference type="Pfam" id="PF03404">
    <property type="entry name" value="Mo-co_dimer"/>
    <property type="match status" value="1"/>
</dbReference>
<dbReference type="Gene3D" id="3.90.420.10">
    <property type="entry name" value="Oxidoreductase, molybdopterin-binding domain"/>
    <property type="match status" value="1"/>
</dbReference>
<comment type="caution">
    <text evidence="7">The sequence shown here is derived from an EMBL/GenBank/DDBJ whole genome shotgun (WGS) entry which is preliminary data.</text>
</comment>